<feature type="transmembrane region" description="Helical" evidence="1">
    <location>
        <begin position="6"/>
        <end position="26"/>
    </location>
</feature>
<proteinExistence type="predicted"/>
<comment type="caution">
    <text evidence="2">The sequence shown here is derived from an EMBL/GenBank/DDBJ whole genome shotgun (WGS) entry which is preliminary data.</text>
</comment>
<keyword evidence="3" id="KW-1185">Reference proteome</keyword>
<reference evidence="2 3" key="1">
    <citation type="submission" date="2020-01" db="EMBL/GenBank/DDBJ databases">
        <title>Paenibacillus soybeanensis sp. nov. isolated from the nodules of soybean (Glycine max(L.) Merr).</title>
        <authorList>
            <person name="Wang H."/>
        </authorList>
    </citation>
    <scope>NUCLEOTIDE SEQUENCE [LARGE SCALE GENOMIC DNA]</scope>
    <source>
        <strain evidence="2 3">DSM 23054</strain>
    </source>
</reference>
<name>A0A7X4YV17_9BACL</name>
<protein>
    <submittedName>
        <fullName evidence="2">Uncharacterized protein</fullName>
    </submittedName>
</protein>
<dbReference type="AlphaFoldDB" id="A0A7X4YV17"/>
<keyword evidence="1" id="KW-0472">Membrane</keyword>
<gene>
    <name evidence="2" type="ORF">GT003_24350</name>
</gene>
<evidence type="ECO:0000313" key="2">
    <source>
        <dbReference type="EMBL" id="NBC72141.1"/>
    </source>
</evidence>
<organism evidence="2 3">
    <name type="scientific">Paenibacillus sacheonensis</name>
    <dbReference type="NCBI Taxonomy" id="742054"/>
    <lineage>
        <taxon>Bacteria</taxon>
        <taxon>Bacillati</taxon>
        <taxon>Bacillota</taxon>
        <taxon>Bacilli</taxon>
        <taxon>Bacillales</taxon>
        <taxon>Paenibacillaceae</taxon>
        <taxon>Paenibacillus</taxon>
    </lineage>
</organism>
<dbReference type="OrthoDB" id="2621483at2"/>
<evidence type="ECO:0000313" key="3">
    <source>
        <dbReference type="Proteomes" id="UP000558113"/>
    </source>
</evidence>
<sequence>MKHPKLVIAALSVVVVILGIVLFNDIRARSDSDERLRFVQQMADNSFRYQLGEAASSFGKDMDEDEASFHQCVAAVSAAAALAKLTSFEKQNDGIDVVLDGFGKNLLNPSNRAAVLGKAPELRELFAKLNQNPADKETTNKLAEFGDTLR</sequence>
<dbReference type="EMBL" id="JAAAMU010000016">
    <property type="protein sequence ID" value="NBC72141.1"/>
    <property type="molecule type" value="Genomic_DNA"/>
</dbReference>
<evidence type="ECO:0000256" key="1">
    <source>
        <dbReference type="SAM" id="Phobius"/>
    </source>
</evidence>
<dbReference type="RefSeq" id="WP_161702812.1">
    <property type="nucleotide sequence ID" value="NZ_JAAAMU010000016.1"/>
</dbReference>
<keyword evidence="1" id="KW-1133">Transmembrane helix</keyword>
<accession>A0A7X4YV17</accession>
<keyword evidence="1" id="KW-0812">Transmembrane</keyword>
<dbReference type="Proteomes" id="UP000558113">
    <property type="component" value="Unassembled WGS sequence"/>
</dbReference>